<proteinExistence type="inferred from homology"/>
<dbReference type="AlphaFoldDB" id="A0AAX4FSR5"/>
<keyword evidence="6 11" id="KW-0067">ATP-binding</keyword>
<dbReference type="GO" id="GO:0050567">
    <property type="term" value="F:glutaminyl-tRNA synthase (glutamine-hydrolyzing) activity"/>
    <property type="evidence" value="ECO:0007669"/>
    <property type="project" value="UniProtKB-UniRule"/>
</dbReference>
<evidence type="ECO:0000256" key="11">
    <source>
        <dbReference type="HAMAP-Rule" id="MF_00121"/>
    </source>
</evidence>
<keyword evidence="14" id="KW-1185">Reference proteome</keyword>
<gene>
    <name evidence="11 13" type="primary">gatB</name>
    <name evidence="13" type="ORF">R6Y96_06315</name>
</gene>
<dbReference type="SMART" id="SM00845">
    <property type="entry name" value="GatB_Yqey"/>
    <property type="match status" value="1"/>
</dbReference>
<sequence>MKTIIGLEVHVQLSTATKLFCGCSTDYRDDEPNTHCCPICLGLPGALPRLNVRAVEHGLKVAKALNMEVLEESEFARKNYFYPDLPKGYQITQYDKPLAVAGTVEIEDDEGHEKIVRISRIHLEEDPGRLIHVASGSGYSLVDYNRSGIPLLEIVTEPDLRSPQEARRFLNRLRAILEYLEVFDGDREGGLRVDANISLEGSERVEVKNISSYKGVEKALTFEVTRQRNLLRRGQKVGRETRHFMEARGITTSARSKEEEQDYRYFTEPDLRPFRVADLVTGIELPELPTARKERFMAEYGISLNHARTLTGDPRLADFYEEVAYVDPFLAATWVADTLLGELNYRGMRITDVPANRFIELLALIRSGTITDTVAVQVLREMLDACAAGRPCEPPAVIVKREGLVRGEGEEFADVIRDVIAANPQAVADYRAGKKGALNFLVGQVMKETRGRADPRELGRIVAEYIDTGEV</sequence>
<dbReference type="RefSeq" id="WP_318620392.1">
    <property type="nucleotide sequence ID" value="NZ_CP137642.1"/>
</dbReference>
<evidence type="ECO:0000313" key="13">
    <source>
        <dbReference type="EMBL" id="WOX56930.1"/>
    </source>
</evidence>
<comment type="catalytic activity">
    <reaction evidence="10 11">
        <text>L-glutamyl-tRNA(Gln) + L-glutamine + ATP + H2O = L-glutaminyl-tRNA(Gln) + L-glutamate + ADP + phosphate + H(+)</text>
        <dbReference type="Rhea" id="RHEA:17521"/>
        <dbReference type="Rhea" id="RHEA-COMP:9681"/>
        <dbReference type="Rhea" id="RHEA-COMP:9684"/>
        <dbReference type="ChEBI" id="CHEBI:15377"/>
        <dbReference type="ChEBI" id="CHEBI:15378"/>
        <dbReference type="ChEBI" id="CHEBI:29985"/>
        <dbReference type="ChEBI" id="CHEBI:30616"/>
        <dbReference type="ChEBI" id="CHEBI:43474"/>
        <dbReference type="ChEBI" id="CHEBI:58359"/>
        <dbReference type="ChEBI" id="CHEBI:78520"/>
        <dbReference type="ChEBI" id="CHEBI:78521"/>
        <dbReference type="ChEBI" id="CHEBI:456216"/>
    </reaction>
</comment>
<dbReference type="Proteomes" id="UP001305652">
    <property type="component" value="Chromosome"/>
</dbReference>
<dbReference type="InterPro" id="IPR018027">
    <property type="entry name" value="Asn/Gln_amidotransferase"/>
</dbReference>
<dbReference type="HAMAP" id="MF_00121">
    <property type="entry name" value="GatB"/>
    <property type="match status" value="1"/>
</dbReference>
<evidence type="ECO:0000259" key="12">
    <source>
        <dbReference type="SMART" id="SM00845"/>
    </source>
</evidence>
<evidence type="ECO:0000256" key="3">
    <source>
        <dbReference type="ARBA" id="ARBA00016923"/>
    </source>
</evidence>
<evidence type="ECO:0000256" key="10">
    <source>
        <dbReference type="ARBA" id="ARBA00047913"/>
    </source>
</evidence>
<keyword evidence="7 11" id="KW-0648">Protein biosynthesis</keyword>
<evidence type="ECO:0000256" key="8">
    <source>
        <dbReference type="ARBA" id="ARBA00024799"/>
    </source>
</evidence>
<dbReference type="SUPFAM" id="SSF89095">
    <property type="entry name" value="GatB/YqeY motif"/>
    <property type="match status" value="1"/>
</dbReference>
<dbReference type="PANTHER" id="PTHR11659:SF0">
    <property type="entry name" value="GLUTAMYL-TRNA(GLN) AMIDOTRANSFERASE SUBUNIT B, MITOCHONDRIAL"/>
    <property type="match status" value="1"/>
</dbReference>
<evidence type="ECO:0000256" key="2">
    <source>
        <dbReference type="ARBA" id="ARBA00011123"/>
    </source>
</evidence>
<dbReference type="NCBIfam" id="NF004014">
    <property type="entry name" value="PRK05477.1-4"/>
    <property type="match status" value="1"/>
</dbReference>
<dbReference type="InterPro" id="IPR023168">
    <property type="entry name" value="GatB_Yqey_C_2"/>
</dbReference>
<dbReference type="InterPro" id="IPR017959">
    <property type="entry name" value="Asn/Gln-tRNA_amidoTrfase_suB/E"/>
</dbReference>
<protein>
    <recommendedName>
        <fullName evidence="3 11">Aspartyl/glutamyl-tRNA(Asn/Gln) amidotransferase subunit B</fullName>
        <shortName evidence="11">Asp/Glu-ADT subunit B</shortName>
        <ecNumber evidence="11">6.3.5.-</ecNumber>
    </recommendedName>
</protein>
<evidence type="ECO:0000256" key="9">
    <source>
        <dbReference type="ARBA" id="ARBA00047380"/>
    </source>
</evidence>
<comment type="function">
    <text evidence="8 11">Allows the formation of correctly charged Asn-tRNA(Asn) or Gln-tRNA(Gln) through the transamidation of misacylated Asp-tRNA(Asn) or Glu-tRNA(Gln) in organisms which lack either or both of asparaginyl-tRNA or glutaminyl-tRNA synthetases. The reaction takes place in the presence of glutamine and ATP through an activated phospho-Asp-tRNA(Asn) or phospho-Glu-tRNA(Gln).</text>
</comment>
<evidence type="ECO:0000256" key="1">
    <source>
        <dbReference type="ARBA" id="ARBA00005306"/>
    </source>
</evidence>
<dbReference type="NCBIfam" id="TIGR00133">
    <property type="entry name" value="gatB"/>
    <property type="match status" value="1"/>
</dbReference>
<dbReference type="GO" id="GO:0070681">
    <property type="term" value="P:glutaminyl-tRNAGln biosynthesis via transamidation"/>
    <property type="evidence" value="ECO:0007669"/>
    <property type="project" value="TreeGrafter"/>
</dbReference>
<dbReference type="GO" id="GO:0005524">
    <property type="term" value="F:ATP binding"/>
    <property type="evidence" value="ECO:0007669"/>
    <property type="project" value="UniProtKB-KW"/>
</dbReference>
<dbReference type="GO" id="GO:0006412">
    <property type="term" value="P:translation"/>
    <property type="evidence" value="ECO:0007669"/>
    <property type="project" value="UniProtKB-UniRule"/>
</dbReference>
<dbReference type="PROSITE" id="PS01234">
    <property type="entry name" value="GATB"/>
    <property type="match status" value="1"/>
</dbReference>
<comment type="similarity">
    <text evidence="1 11">Belongs to the GatB/GatE family. GatB subfamily.</text>
</comment>
<dbReference type="SUPFAM" id="SSF55931">
    <property type="entry name" value="Glutamine synthetase/guanido kinase"/>
    <property type="match status" value="1"/>
</dbReference>
<dbReference type="NCBIfam" id="NF004012">
    <property type="entry name" value="PRK05477.1-2"/>
    <property type="match status" value="1"/>
</dbReference>
<comment type="catalytic activity">
    <reaction evidence="9 11">
        <text>L-aspartyl-tRNA(Asn) + L-glutamine + ATP + H2O = L-asparaginyl-tRNA(Asn) + L-glutamate + ADP + phosphate + 2 H(+)</text>
        <dbReference type="Rhea" id="RHEA:14513"/>
        <dbReference type="Rhea" id="RHEA-COMP:9674"/>
        <dbReference type="Rhea" id="RHEA-COMP:9677"/>
        <dbReference type="ChEBI" id="CHEBI:15377"/>
        <dbReference type="ChEBI" id="CHEBI:15378"/>
        <dbReference type="ChEBI" id="CHEBI:29985"/>
        <dbReference type="ChEBI" id="CHEBI:30616"/>
        <dbReference type="ChEBI" id="CHEBI:43474"/>
        <dbReference type="ChEBI" id="CHEBI:58359"/>
        <dbReference type="ChEBI" id="CHEBI:78515"/>
        <dbReference type="ChEBI" id="CHEBI:78516"/>
        <dbReference type="ChEBI" id="CHEBI:456216"/>
    </reaction>
</comment>
<dbReference type="GeneID" id="85732754"/>
<dbReference type="InterPro" id="IPR042114">
    <property type="entry name" value="GatB_C_1"/>
</dbReference>
<evidence type="ECO:0000256" key="5">
    <source>
        <dbReference type="ARBA" id="ARBA00022741"/>
    </source>
</evidence>
<comment type="subunit">
    <text evidence="2 11">Heterotrimer of A, B and C subunits.</text>
</comment>
<organism evidence="13 14">
    <name type="scientific">Methanoculleus receptaculi</name>
    <dbReference type="NCBI Taxonomy" id="394967"/>
    <lineage>
        <taxon>Archaea</taxon>
        <taxon>Methanobacteriati</taxon>
        <taxon>Methanobacteriota</taxon>
        <taxon>Stenosarchaea group</taxon>
        <taxon>Methanomicrobia</taxon>
        <taxon>Methanomicrobiales</taxon>
        <taxon>Methanomicrobiaceae</taxon>
        <taxon>Methanoculleus</taxon>
    </lineage>
</organism>
<dbReference type="Pfam" id="PF02637">
    <property type="entry name" value="GatB_Yqey"/>
    <property type="match status" value="1"/>
</dbReference>
<name>A0AAX4FSR5_9EURY</name>
<dbReference type="InterPro" id="IPR003789">
    <property type="entry name" value="Asn/Gln_tRNA_amidoTrase-B-like"/>
</dbReference>
<keyword evidence="4 11" id="KW-0436">Ligase</keyword>
<dbReference type="InterPro" id="IPR006075">
    <property type="entry name" value="Asn/Gln-tRNA_Trfase_suB/E_cat"/>
</dbReference>
<dbReference type="InterPro" id="IPR017958">
    <property type="entry name" value="Gln-tRNA_amidoTrfase_suB_CS"/>
</dbReference>
<dbReference type="EC" id="6.3.5.-" evidence="11"/>
<dbReference type="InterPro" id="IPR014746">
    <property type="entry name" value="Gln_synth/guanido_kin_cat_dom"/>
</dbReference>
<reference evidence="13 14" key="1">
    <citation type="submission" date="2023-10" db="EMBL/GenBank/DDBJ databases">
        <title>The complete genome sequence of Methanoculleus receptaculi DSM 18860.</title>
        <authorList>
            <person name="Lai S.-J."/>
            <person name="You Y.-T."/>
            <person name="Chen S.-C."/>
        </authorList>
    </citation>
    <scope>NUCLEOTIDE SEQUENCE [LARGE SCALE GENOMIC DNA]</scope>
    <source>
        <strain evidence="13 14">DSM 18860</strain>
    </source>
</reference>
<dbReference type="InterPro" id="IPR004413">
    <property type="entry name" value="GatB"/>
</dbReference>
<dbReference type="Pfam" id="PF02934">
    <property type="entry name" value="GatB_N"/>
    <property type="match status" value="1"/>
</dbReference>
<dbReference type="FunFam" id="1.10.10.410:FF:000001">
    <property type="entry name" value="Aspartyl/glutamyl-tRNA(Asn/Gln) amidotransferase subunit B"/>
    <property type="match status" value="1"/>
</dbReference>
<accession>A0AAX4FSR5</accession>
<dbReference type="KEGG" id="mrc:R6Y96_06315"/>
<evidence type="ECO:0000256" key="7">
    <source>
        <dbReference type="ARBA" id="ARBA00022917"/>
    </source>
</evidence>
<dbReference type="Gene3D" id="1.10.10.410">
    <property type="match status" value="1"/>
</dbReference>
<evidence type="ECO:0000256" key="6">
    <source>
        <dbReference type="ARBA" id="ARBA00022840"/>
    </source>
</evidence>
<evidence type="ECO:0000313" key="14">
    <source>
        <dbReference type="Proteomes" id="UP001305652"/>
    </source>
</evidence>
<dbReference type="PANTHER" id="PTHR11659">
    <property type="entry name" value="GLUTAMYL-TRNA GLN AMIDOTRANSFERASE SUBUNIT B MITOCHONDRIAL AND PROKARYOTIC PET112-RELATED"/>
    <property type="match status" value="1"/>
</dbReference>
<dbReference type="EMBL" id="CP137642">
    <property type="protein sequence ID" value="WOX56930.1"/>
    <property type="molecule type" value="Genomic_DNA"/>
</dbReference>
<keyword evidence="5 11" id="KW-0547">Nucleotide-binding</keyword>
<evidence type="ECO:0000256" key="4">
    <source>
        <dbReference type="ARBA" id="ARBA00022598"/>
    </source>
</evidence>
<feature type="domain" description="Asn/Gln amidotransferase" evidence="12">
    <location>
        <begin position="318"/>
        <end position="466"/>
    </location>
</feature>
<dbReference type="Gene3D" id="1.10.150.380">
    <property type="entry name" value="GatB domain, N-terminal subdomain"/>
    <property type="match status" value="1"/>
</dbReference>